<organism evidence="10 11">
    <name type="scientific">Gymnopilus dilepis</name>
    <dbReference type="NCBI Taxonomy" id="231916"/>
    <lineage>
        <taxon>Eukaryota</taxon>
        <taxon>Fungi</taxon>
        <taxon>Dikarya</taxon>
        <taxon>Basidiomycota</taxon>
        <taxon>Agaricomycotina</taxon>
        <taxon>Agaricomycetes</taxon>
        <taxon>Agaricomycetidae</taxon>
        <taxon>Agaricales</taxon>
        <taxon>Agaricineae</taxon>
        <taxon>Hymenogastraceae</taxon>
        <taxon>Gymnopilus</taxon>
    </lineage>
</organism>
<dbReference type="EMBL" id="NHYE01005660">
    <property type="protein sequence ID" value="PPQ64926.1"/>
    <property type="molecule type" value="Genomic_DNA"/>
</dbReference>
<keyword evidence="8 9" id="KW-0472">Membrane</keyword>
<name>A0A409VFA1_9AGAR</name>
<reference evidence="10 11" key="1">
    <citation type="journal article" date="2018" name="Evol. Lett.">
        <title>Horizontal gene cluster transfer increased hallucinogenic mushroom diversity.</title>
        <authorList>
            <person name="Reynolds H.T."/>
            <person name="Vijayakumar V."/>
            <person name="Gluck-Thaler E."/>
            <person name="Korotkin H.B."/>
            <person name="Matheny P.B."/>
            <person name="Slot J.C."/>
        </authorList>
    </citation>
    <scope>NUCLEOTIDE SEQUENCE [LARGE SCALE GENOMIC DNA]</scope>
    <source>
        <strain evidence="10 11">SRW20</strain>
    </source>
</reference>
<accession>A0A409VFA1</accession>
<dbReference type="PANTHER" id="PTHR14110:SF0">
    <property type="entry name" value="MITOCHONDRIAL IMPORT INNER MEMBRANE TRANSLOCASE SUBUNIT TIM22"/>
    <property type="match status" value="1"/>
</dbReference>
<dbReference type="GO" id="GO:0008320">
    <property type="term" value="F:protein transmembrane transporter activity"/>
    <property type="evidence" value="ECO:0007669"/>
    <property type="project" value="UniProtKB-UniRule"/>
</dbReference>
<evidence type="ECO:0000256" key="3">
    <source>
        <dbReference type="ARBA" id="ARBA00020722"/>
    </source>
</evidence>
<comment type="caution">
    <text evidence="9">Lacks conserved residue(s) required for the propagation of feature annotation.</text>
</comment>
<comment type="subunit">
    <text evidence="9">Component of the TIM22 complex.</text>
</comment>
<dbReference type="InParanoid" id="A0A409VFA1"/>
<evidence type="ECO:0000256" key="6">
    <source>
        <dbReference type="ARBA" id="ARBA00022989"/>
    </source>
</evidence>
<dbReference type="GO" id="GO:0045039">
    <property type="term" value="P:protein insertion into mitochondrial inner membrane"/>
    <property type="evidence" value="ECO:0007669"/>
    <property type="project" value="UniProtKB-UniRule"/>
</dbReference>
<comment type="caution">
    <text evidence="10">The sequence shown here is derived from an EMBL/GenBank/DDBJ whole genome shotgun (WGS) entry which is preliminary data.</text>
</comment>
<keyword evidence="9" id="KW-0653">Protein transport</keyword>
<keyword evidence="7 9" id="KW-0496">Mitochondrion</keyword>
<dbReference type="GO" id="GO:0042721">
    <property type="term" value="C:TIM22 mitochondrial import inner membrane insertion complex"/>
    <property type="evidence" value="ECO:0007669"/>
    <property type="project" value="UniProtKB-UniRule"/>
</dbReference>
<dbReference type="InterPro" id="IPR039175">
    <property type="entry name" value="TIM22"/>
</dbReference>
<evidence type="ECO:0000256" key="1">
    <source>
        <dbReference type="ARBA" id="ARBA00004448"/>
    </source>
</evidence>
<keyword evidence="9" id="KW-0813">Transport</keyword>
<dbReference type="AlphaFoldDB" id="A0A409VFA1"/>
<comment type="subcellular location">
    <subcellularLocation>
        <location evidence="1 9">Mitochondrion inner membrane</location>
        <topology evidence="1 9">Multi-pass membrane protein</topology>
    </subcellularLocation>
</comment>
<keyword evidence="4 9" id="KW-0812">Transmembrane</keyword>
<comment type="function">
    <text evidence="9">Essential core component of the TIM22 complex, a complex that mediates the import and insertion of multi-pass transmembrane proteins into the mitochondrial inner membrane. In the TIM22 complex, it constitutes the voltage-activated and signal-gated channel. Forms a twin-pore translocase that uses the membrane potential as external driving force in 2 voltage-dependent steps.</text>
</comment>
<evidence type="ECO:0000256" key="5">
    <source>
        <dbReference type="ARBA" id="ARBA00022792"/>
    </source>
</evidence>
<evidence type="ECO:0000256" key="7">
    <source>
        <dbReference type="ARBA" id="ARBA00023128"/>
    </source>
</evidence>
<dbReference type="STRING" id="231916.A0A409VFA1"/>
<comment type="similarity">
    <text evidence="2 9">Belongs to the Tim17/Tim22/Tim23 family.</text>
</comment>
<keyword evidence="9" id="KW-0811">Translocation</keyword>
<dbReference type="PANTHER" id="PTHR14110">
    <property type="entry name" value="MITOCHONDRIAL IMPORT INNER MEMBRANE TRANSLOCASE SUBUNIT TIM22"/>
    <property type="match status" value="1"/>
</dbReference>
<dbReference type="Pfam" id="PF02466">
    <property type="entry name" value="Tim17"/>
    <property type="match status" value="1"/>
</dbReference>
<keyword evidence="5 9" id="KW-0999">Mitochondrion inner membrane</keyword>
<dbReference type="FunCoup" id="A0A409VFA1">
    <property type="interactions" value="321"/>
</dbReference>
<proteinExistence type="inferred from homology"/>
<evidence type="ECO:0000256" key="2">
    <source>
        <dbReference type="ARBA" id="ARBA00008444"/>
    </source>
</evidence>
<dbReference type="Proteomes" id="UP000284706">
    <property type="component" value="Unassembled WGS sequence"/>
</dbReference>
<keyword evidence="11" id="KW-1185">Reference proteome</keyword>
<keyword evidence="6 9" id="KW-1133">Transmembrane helix</keyword>
<evidence type="ECO:0000256" key="8">
    <source>
        <dbReference type="ARBA" id="ARBA00023136"/>
    </source>
</evidence>
<evidence type="ECO:0000313" key="11">
    <source>
        <dbReference type="Proteomes" id="UP000284706"/>
    </source>
</evidence>
<evidence type="ECO:0000313" key="10">
    <source>
        <dbReference type="EMBL" id="PPQ64926.1"/>
    </source>
</evidence>
<sequence length="252" mass="27697">MLIVTNTSACAKFRQLLNPPAKPGPCTARARCWLLRRRRGDQKVLMNPQTNHLPGRVPIWAPHKEPLPPGLSEDDRPYYEQSKRWEGYMTSAMESCPVKTVLAGGAGFGIGAFFSLMSASFAYEDPYLRAQTQAGMNTTQKAGQIFREMGRGMWTSGKGFGKIGALFAGVECIIESYRAKNDIYNSVSAGFISGGILARNSGPRAAVTGGLAFAAFSAAIDMLFLRRETPEYVFYPATFIYYADHLAVRIDI</sequence>
<dbReference type="OrthoDB" id="75343at2759"/>
<evidence type="ECO:0000256" key="4">
    <source>
        <dbReference type="ARBA" id="ARBA00022692"/>
    </source>
</evidence>
<feature type="transmembrane region" description="Helical" evidence="9">
    <location>
        <begin position="101"/>
        <end position="123"/>
    </location>
</feature>
<dbReference type="GO" id="GO:0030943">
    <property type="term" value="F:mitochondrion targeting sequence binding"/>
    <property type="evidence" value="ECO:0007669"/>
    <property type="project" value="TreeGrafter"/>
</dbReference>
<evidence type="ECO:0000256" key="9">
    <source>
        <dbReference type="RuleBase" id="RU367038"/>
    </source>
</evidence>
<protein>
    <recommendedName>
        <fullName evidence="3 9">Mitochondrial import inner membrane translocase subunit TIM22</fullName>
    </recommendedName>
</protein>
<gene>
    <name evidence="10" type="ORF">CVT26_015646</name>
</gene>